<keyword evidence="1" id="KW-1133">Transmembrane helix</keyword>
<sequence>MQKITQNKLIIIVSLFLVLFDNVTFFSNLIEVYSLKDYFGFVTSVAIVYLFFTIFLFGLLSTKWTIKPIFIIVLLVSSLAN</sequence>
<keyword evidence="1" id="KW-0812">Transmembrane</keyword>
<evidence type="ECO:0000256" key="1">
    <source>
        <dbReference type="SAM" id="Phobius"/>
    </source>
</evidence>
<dbReference type="AlphaFoldDB" id="A0A1W1D2D4"/>
<keyword evidence="1" id="KW-0472">Membrane</keyword>
<proteinExistence type="predicted"/>
<feature type="transmembrane region" description="Helical" evidence="1">
    <location>
        <begin position="9"/>
        <end position="26"/>
    </location>
</feature>
<protein>
    <submittedName>
        <fullName evidence="2">Uncharacterized protein</fullName>
    </submittedName>
</protein>
<gene>
    <name evidence="2" type="ORF">MNB_SM-3-696</name>
</gene>
<accession>A0A1W1D2D4</accession>
<evidence type="ECO:0000313" key="2">
    <source>
        <dbReference type="EMBL" id="SFV74801.1"/>
    </source>
</evidence>
<name>A0A1W1D2D4_9ZZZZ</name>
<organism evidence="2">
    <name type="scientific">hydrothermal vent metagenome</name>
    <dbReference type="NCBI Taxonomy" id="652676"/>
    <lineage>
        <taxon>unclassified sequences</taxon>
        <taxon>metagenomes</taxon>
        <taxon>ecological metagenomes</taxon>
    </lineage>
</organism>
<dbReference type="EMBL" id="FPHP01000004">
    <property type="protein sequence ID" value="SFV74801.1"/>
    <property type="molecule type" value="Genomic_DNA"/>
</dbReference>
<feature type="transmembrane region" description="Helical" evidence="1">
    <location>
        <begin position="38"/>
        <end position="57"/>
    </location>
</feature>
<reference evidence="2" key="1">
    <citation type="submission" date="2016-10" db="EMBL/GenBank/DDBJ databases">
        <authorList>
            <person name="de Groot N.N."/>
        </authorList>
    </citation>
    <scope>NUCLEOTIDE SEQUENCE</scope>
</reference>